<proteinExistence type="predicted"/>
<dbReference type="Pfam" id="PF03732">
    <property type="entry name" value="Retrotrans_gag"/>
    <property type="match status" value="1"/>
</dbReference>
<evidence type="ECO:0000313" key="2">
    <source>
        <dbReference type="EMBL" id="MED6183584.1"/>
    </source>
</evidence>
<gene>
    <name evidence="2" type="ORF">PIB30_039164</name>
</gene>
<feature type="domain" description="Retrotransposon gag" evidence="1">
    <location>
        <begin position="3"/>
        <end position="58"/>
    </location>
</feature>
<protein>
    <recommendedName>
        <fullName evidence="1">Retrotransposon gag domain-containing protein</fullName>
    </recommendedName>
</protein>
<keyword evidence="3" id="KW-1185">Reference proteome</keyword>
<sequence length="147" mass="17074">MVTRFNKNIYYDHRTALKELQQGGSVEEYQAQFEDLSNRATRLSEEWIVLLFIAGLQEHLKSYQWPNYTSRNTLWHWASPKLGQTATKPAIFPNPSRFVSNRTLNPINNSSKPITSVNPNSSHLRQSLPWLLRPQRSQTLPPLQDID</sequence>
<name>A0ABU6WE69_9FABA</name>
<dbReference type="EMBL" id="JASCZI010181448">
    <property type="protein sequence ID" value="MED6183584.1"/>
    <property type="molecule type" value="Genomic_DNA"/>
</dbReference>
<evidence type="ECO:0000259" key="1">
    <source>
        <dbReference type="Pfam" id="PF03732"/>
    </source>
</evidence>
<organism evidence="2 3">
    <name type="scientific">Stylosanthes scabra</name>
    <dbReference type="NCBI Taxonomy" id="79078"/>
    <lineage>
        <taxon>Eukaryota</taxon>
        <taxon>Viridiplantae</taxon>
        <taxon>Streptophyta</taxon>
        <taxon>Embryophyta</taxon>
        <taxon>Tracheophyta</taxon>
        <taxon>Spermatophyta</taxon>
        <taxon>Magnoliopsida</taxon>
        <taxon>eudicotyledons</taxon>
        <taxon>Gunneridae</taxon>
        <taxon>Pentapetalae</taxon>
        <taxon>rosids</taxon>
        <taxon>fabids</taxon>
        <taxon>Fabales</taxon>
        <taxon>Fabaceae</taxon>
        <taxon>Papilionoideae</taxon>
        <taxon>50 kb inversion clade</taxon>
        <taxon>dalbergioids sensu lato</taxon>
        <taxon>Dalbergieae</taxon>
        <taxon>Pterocarpus clade</taxon>
        <taxon>Stylosanthes</taxon>
    </lineage>
</organism>
<accession>A0ABU6WE69</accession>
<dbReference type="Proteomes" id="UP001341840">
    <property type="component" value="Unassembled WGS sequence"/>
</dbReference>
<evidence type="ECO:0000313" key="3">
    <source>
        <dbReference type="Proteomes" id="UP001341840"/>
    </source>
</evidence>
<comment type="caution">
    <text evidence="2">The sequence shown here is derived from an EMBL/GenBank/DDBJ whole genome shotgun (WGS) entry which is preliminary data.</text>
</comment>
<reference evidence="2 3" key="1">
    <citation type="journal article" date="2023" name="Plants (Basel)">
        <title>Bridging the Gap: Combining Genomics and Transcriptomics Approaches to Understand Stylosanthes scabra, an Orphan Legume from the Brazilian Caatinga.</title>
        <authorList>
            <person name="Ferreira-Neto J.R.C."/>
            <person name="da Silva M.D."/>
            <person name="Binneck E."/>
            <person name="de Melo N.F."/>
            <person name="da Silva R.H."/>
            <person name="de Melo A.L.T.M."/>
            <person name="Pandolfi V."/>
            <person name="Bustamante F.O."/>
            <person name="Brasileiro-Vidal A.C."/>
            <person name="Benko-Iseppon A.M."/>
        </authorList>
    </citation>
    <scope>NUCLEOTIDE SEQUENCE [LARGE SCALE GENOMIC DNA]</scope>
    <source>
        <tissue evidence="2">Leaves</tissue>
    </source>
</reference>
<dbReference type="InterPro" id="IPR005162">
    <property type="entry name" value="Retrotrans_gag_dom"/>
</dbReference>